<dbReference type="Gene3D" id="1.10.230.10">
    <property type="entry name" value="Cytochrome P450-Terp, domain 2"/>
    <property type="match status" value="1"/>
</dbReference>
<comment type="pathway">
    <text evidence="1">Carbohydrate metabolism; tricarboxylic acid cycle; isocitrate from oxaloacetate: step 1/2.</text>
</comment>
<evidence type="ECO:0000256" key="3">
    <source>
        <dbReference type="ARBA" id="ARBA00012972"/>
    </source>
</evidence>
<organism evidence="6 7">
    <name type="scientific">Roseococcus pinisoli</name>
    <dbReference type="NCBI Taxonomy" id="2835040"/>
    <lineage>
        <taxon>Bacteria</taxon>
        <taxon>Pseudomonadati</taxon>
        <taxon>Pseudomonadota</taxon>
        <taxon>Alphaproteobacteria</taxon>
        <taxon>Acetobacterales</taxon>
        <taxon>Roseomonadaceae</taxon>
        <taxon>Roseococcus</taxon>
    </lineage>
</organism>
<dbReference type="SUPFAM" id="SSF48256">
    <property type="entry name" value="Citrate synthase"/>
    <property type="match status" value="1"/>
</dbReference>
<reference evidence="6 7" key="1">
    <citation type="submission" date="2021-05" db="EMBL/GenBank/DDBJ databases">
        <title>Roseococcus sp. XZZS9, whole genome shotgun sequencing project.</title>
        <authorList>
            <person name="Zhao G."/>
            <person name="Shen L."/>
        </authorList>
    </citation>
    <scope>NUCLEOTIDE SEQUENCE [LARGE SCALE GENOMIC DNA]</scope>
    <source>
        <strain evidence="6 7">XZZS9</strain>
    </source>
</reference>
<dbReference type="PANTHER" id="PTHR11739">
    <property type="entry name" value="CITRATE SYNTHASE"/>
    <property type="match status" value="1"/>
</dbReference>
<dbReference type="Proteomes" id="UP000766336">
    <property type="component" value="Unassembled WGS sequence"/>
</dbReference>
<dbReference type="CDD" id="cd06102">
    <property type="entry name" value="citrate_synt_like_2"/>
    <property type="match status" value="1"/>
</dbReference>
<evidence type="ECO:0000256" key="1">
    <source>
        <dbReference type="ARBA" id="ARBA00004751"/>
    </source>
</evidence>
<dbReference type="InterPro" id="IPR041657">
    <property type="entry name" value="HTH_17"/>
</dbReference>
<accession>A0ABS5QIF7</accession>
<dbReference type="RefSeq" id="WP_213672048.1">
    <property type="nucleotide sequence ID" value="NZ_JAHCDA010000004.1"/>
</dbReference>
<evidence type="ECO:0000256" key="4">
    <source>
        <dbReference type="ARBA" id="ARBA00022679"/>
    </source>
</evidence>
<dbReference type="Pfam" id="PF12728">
    <property type="entry name" value="HTH_17"/>
    <property type="match status" value="1"/>
</dbReference>
<proteinExistence type="inferred from homology"/>
<gene>
    <name evidence="6" type="ORF">KHU32_20640</name>
</gene>
<dbReference type="PANTHER" id="PTHR11739:SF4">
    <property type="entry name" value="CITRATE SYNTHASE, PEROXISOMAL"/>
    <property type="match status" value="1"/>
</dbReference>
<feature type="domain" description="Helix-turn-helix" evidence="5">
    <location>
        <begin position="4"/>
        <end position="51"/>
    </location>
</feature>
<dbReference type="InterPro" id="IPR002020">
    <property type="entry name" value="Citrate_synthase"/>
</dbReference>
<protein>
    <recommendedName>
        <fullName evidence="3">citrate synthase (unknown stereospecificity)</fullName>
        <ecNumber evidence="3">2.3.3.16</ecNumber>
    </recommendedName>
</protein>
<evidence type="ECO:0000256" key="2">
    <source>
        <dbReference type="ARBA" id="ARBA00010566"/>
    </source>
</evidence>
<comment type="caution">
    <text evidence="6">The sequence shown here is derived from an EMBL/GenBank/DDBJ whole genome shotgun (WGS) entry which is preliminary data.</text>
</comment>
<evidence type="ECO:0000313" key="6">
    <source>
        <dbReference type="EMBL" id="MBS7813362.1"/>
    </source>
</evidence>
<evidence type="ECO:0000259" key="5">
    <source>
        <dbReference type="Pfam" id="PF12728"/>
    </source>
</evidence>
<dbReference type="InterPro" id="IPR036969">
    <property type="entry name" value="Citrate_synthase_sf"/>
</dbReference>
<dbReference type="Pfam" id="PF00285">
    <property type="entry name" value="Citrate_synt"/>
    <property type="match status" value="2"/>
</dbReference>
<dbReference type="InterPro" id="IPR016143">
    <property type="entry name" value="Citrate_synth-like_sm_a-sub"/>
</dbReference>
<dbReference type="InterPro" id="IPR016142">
    <property type="entry name" value="Citrate_synth-like_lrg_a-sub"/>
</dbReference>
<keyword evidence="7" id="KW-1185">Reference proteome</keyword>
<dbReference type="PRINTS" id="PR00143">
    <property type="entry name" value="CITRTSNTHASE"/>
</dbReference>
<sequence length="383" mass="40997">MSSYLTAEEAARRLGVSRQTLYSYVSRGLLRAHGGDDPRRSRYSAEAVERLGAERRRGRKPREVAKATLDWGAPVLESAITLIRDGRFFYRGRDVAELARTATVEEVASLLWDLPFAAALATPAPEGPRGPLDEVLLTRFTLATEDDPTALWQKDPRRLAEGCGALLHAMLGAVLGRPPAAGPLHRQLAAAWRLDAEGAELVRMALILCADHELNASGFTARCVASTGASLRAVVIGGLAALTGSRHGGATARLEALWNGLDLGDPAPQLRRRLAAGEAIPGFGHPLYPEGDIRARVLLPRLLPGFPEAARLIEAVAALTGEPPSVDVALVVLRRALGLPEGTAFGLFALGRTIGWIAHGLEQRARGQLIRPRAIYVGPVPPR</sequence>
<comment type="similarity">
    <text evidence="2">Belongs to the citrate synthase family.</text>
</comment>
<keyword evidence="4" id="KW-0808">Transferase</keyword>
<dbReference type="Gene3D" id="1.10.580.10">
    <property type="entry name" value="Citrate Synthase, domain 1"/>
    <property type="match status" value="2"/>
</dbReference>
<evidence type="ECO:0000313" key="7">
    <source>
        <dbReference type="Proteomes" id="UP000766336"/>
    </source>
</evidence>
<dbReference type="EC" id="2.3.3.16" evidence="3"/>
<dbReference type="EMBL" id="JAHCDA010000004">
    <property type="protein sequence ID" value="MBS7813362.1"/>
    <property type="molecule type" value="Genomic_DNA"/>
</dbReference>
<dbReference type="Gene3D" id="1.10.1660.10">
    <property type="match status" value="1"/>
</dbReference>
<name>A0ABS5QIF7_9PROT</name>